<dbReference type="SMART" id="SM00530">
    <property type="entry name" value="HTH_XRE"/>
    <property type="match status" value="1"/>
</dbReference>
<sequence length="273" mass="31681">MKKHNLVLDVENIERRIAEKFPQFTLDRESYSQTCQDANWHCTRHDVDFTVSARNMLHGTLAGICTQCRTEILSDRLRAKRSLIATDERLRLYEAQCEAQDLDVIRRWRDGAKYQEIADEFRSTKNQVAYQIERFRCWISTHSTSEPSSPVEIGRRLNRSIGARIRTRRKQLGLSLRKLSERIDGAISSVALNNYEIGLRRPGIEEVMQLSAIFEVSPAWLLCIDDRPPPDEHERELIRHFRRTDERGRGLIFQLSAALASNTREQTSDVSDP</sequence>
<dbReference type="InterPro" id="IPR001387">
    <property type="entry name" value="Cro/C1-type_HTH"/>
</dbReference>
<keyword evidence="3" id="KW-1185">Reference proteome</keyword>
<dbReference type="Gene3D" id="1.10.260.40">
    <property type="entry name" value="lambda repressor-like DNA-binding domains"/>
    <property type="match status" value="1"/>
</dbReference>
<dbReference type="HOGENOM" id="CLU_1017958_0_0_6"/>
<dbReference type="GO" id="GO:0003677">
    <property type="term" value="F:DNA binding"/>
    <property type="evidence" value="ECO:0007669"/>
    <property type="project" value="InterPro"/>
</dbReference>
<accession>D3RW76</accession>
<evidence type="ECO:0000313" key="2">
    <source>
        <dbReference type="EMBL" id="ADC64088.1"/>
    </source>
</evidence>
<dbReference type="PROSITE" id="PS50943">
    <property type="entry name" value="HTH_CROC1"/>
    <property type="match status" value="1"/>
</dbReference>
<dbReference type="Proteomes" id="UP000001441">
    <property type="component" value="Plasmid pALVIN01"/>
</dbReference>
<keyword evidence="2" id="KW-0614">Plasmid</keyword>
<dbReference type="InterPro" id="IPR010982">
    <property type="entry name" value="Lambda_DNA-bd_dom_sf"/>
</dbReference>
<protein>
    <submittedName>
        <fullName evidence="2">Transcriptional regulator, XRE family</fullName>
    </submittedName>
</protein>
<name>D3RW76_ALLVD</name>
<gene>
    <name evidence="2" type="ordered locus">Alvin_3191</name>
</gene>
<dbReference type="KEGG" id="alv:Alvin_3191"/>
<dbReference type="Pfam" id="PF01381">
    <property type="entry name" value="HTH_3"/>
    <property type="match status" value="1"/>
</dbReference>
<dbReference type="OrthoDB" id="9791537at2"/>
<dbReference type="RefSeq" id="WP_012972352.1">
    <property type="nucleotide sequence ID" value="NC_013852.1"/>
</dbReference>
<feature type="domain" description="HTH cro/C1-type" evidence="1">
    <location>
        <begin position="165"/>
        <end position="221"/>
    </location>
</feature>
<dbReference type="CDD" id="cd00093">
    <property type="entry name" value="HTH_XRE"/>
    <property type="match status" value="1"/>
</dbReference>
<dbReference type="SUPFAM" id="SSF47413">
    <property type="entry name" value="lambda repressor-like DNA-binding domains"/>
    <property type="match status" value="1"/>
</dbReference>
<dbReference type="EMBL" id="CP001897">
    <property type="protein sequence ID" value="ADC64088.1"/>
    <property type="molecule type" value="Genomic_DNA"/>
</dbReference>
<reference evidence="2 3" key="1">
    <citation type="journal article" date="2011" name="Stand. Genomic Sci.">
        <title>Complete genome sequence of Allochromatium vinosum DSM 180(T).</title>
        <authorList>
            <person name="Weissgerber T."/>
            <person name="Zigann R."/>
            <person name="Bruce D."/>
            <person name="Chang Y.J."/>
            <person name="Detter J.C."/>
            <person name="Han C."/>
            <person name="Hauser L."/>
            <person name="Jeffries C.D."/>
            <person name="Land M."/>
            <person name="Munk A.C."/>
            <person name="Tapia R."/>
            <person name="Dahl C."/>
        </authorList>
    </citation>
    <scope>NUCLEOTIDE SEQUENCE [LARGE SCALE GENOMIC DNA]</scope>
    <source>
        <strain evidence="3">ATCC 17899 / DSM 180 / NBRC 103801 / NCIMB 10441 / D</strain>
        <plasmid evidence="3">Plasmid pALVIN01</plasmid>
    </source>
</reference>
<evidence type="ECO:0000313" key="3">
    <source>
        <dbReference type="Proteomes" id="UP000001441"/>
    </source>
</evidence>
<dbReference type="AlphaFoldDB" id="D3RW76"/>
<proteinExistence type="predicted"/>
<evidence type="ECO:0000259" key="1">
    <source>
        <dbReference type="PROSITE" id="PS50943"/>
    </source>
</evidence>
<organism evidence="2 3">
    <name type="scientific">Allochromatium vinosum (strain ATCC 17899 / DSM 180 / NBRC 103801 / NCIMB 10441 / D)</name>
    <name type="common">Chromatium vinosum</name>
    <dbReference type="NCBI Taxonomy" id="572477"/>
    <lineage>
        <taxon>Bacteria</taxon>
        <taxon>Pseudomonadati</taxon>
        <taxon>Pseudomonadota</taxon>
        <taxon>Gammaproteobacteria</taxon>
        <taxon>Chromatiales</taxon>
        <taxon>Chromatiaceae</taxon>
        <taxon>Allochromatium</taxon>
    </lineage>
</organism>
<geneLocation type="plasmid" evidence="2 3">
    <name>pALVIN01</name>
</geneLocation>